<dbReference type="Pfam" id="PF04738">
    <property type="entry name" value="Lant_dehydr_N"/>
    <property type="match status" value="1"/>
</dbReference>
<evidence type="ECO:0000259" key="1">
    <source>
        <dbReference type="Pfam" id="PF04738"/>
    </source>
</evidence>
<evidence type="ECO:0000259" key="2">
    <source>
        <dbReference type="Pfam" id="PF14028"/>
    </source>
</evidence>
<dbReference type="Pfam" id="PF14028">
    <property type="entry name" value="Lant_dehydr_C"/>
    <property type="match status" value="1"/>
</dbReference>
<reference evidence="4" key="1">
    <citation type="journal article" date="2019" name="Int. J. Syst. Evol. Microbiol.">
        <title>The Global Catalogue of Microorganisms (GCM) 10K type strain sequencing project: providing services to taxonomists for standard genome sequencing and annotation.</title>
        <authorList>
            <consortium name="The Broad Institute Genomics Platform"/>
            <consortium name="The Broad Institute Genome Sequencing Center for Infectious Disease"/>
            <person name="Wu L."/>
            <person name="Ma J."/>
        </authorList>
    </citation>
    <scope>NUCLEOTIDE SEQUENCE [LARGE SCALE GENOMIC DNA]</scope>
    <source>
        <strain evidence="4">JCM 16908</strain>
    </source>
</reference>
<gene>
    <name evidence="3" type="ORF">GCM10022226_70490</name>
</gene>
<feature type="domain" description="Lantibiotic dehydratase N-terminal" evidence="1">
    <location>
        <begin position="56"/>
        <end position="708"/>
    </location>
</feature>
<accession>A0ABP7J909</accession>
<protein>
    <submittedName>
        <fullName evidence="3">Lantibiotic dehydratase</fullName>
    </submittedName>
</protein>
<name>A0ABP7J909_9ACTN</name>
<keyword evidence="4" id="KW-1185">Reference proteome</keyword>
<proteinExistence type="predicted"/>
<evidence type="ECO:0000313" key="3">
    <source>
        <dbReference type="EMBL" id="GAA3838156.1"/>
    </source>
</evidence>
<dbReference type="NCBIfam" id="TIGR03891">
    <property type="entry name" value="thiopep_ocin"/>
    <property type="match status" value="1"/>
</dbReference>
<evidence type="ECO:0000313" key="4">
    <source>
        <dbReference type="Proteomes" id="UP001500888"/>
    </source>
</evidence>
<sequence length="1058" mass="116252">MVSFRAGDAFLLRTPALPVGRITEILAMCPWQAEHEELSREWEDLYATKVLELWRLPLVAAAIRLAAPDLAGALDRVDALSDKDRRRAVMSLGRYLNRMSVRATPLGLMAGVAGGGFGDSAGAVLGQEAIGALRVRADMGWIMHLARQAAGAASASADFLVRANDLLYESRGRLWLPGADTYGAGDNRVVDIRLTRPVRAVLDQLRVPRTVGALRAHLTEAFPAAAPEKIDGLLDQLLELGILTSAWRPRLTNGPEEVSPVPSLGGIADDGTAQALRSVEETIESFHRTGDLHQAGQLVTRAQEAASGHDGSVLSIDAHLSVVERPVLPREVQTLAEEAVRILSRIQRIGAYPEHLREYANAFTDHYGSHAEVPLLEVLTAETGLGPPNGYRNPPRAYPLAGAASDGGQARGQDVLARLVATALARGARTVELDDQWMAELADAADGTGDSRPPASVTDVCMQLLPPGDDHPSWRAVLGLYSLSVGGRMSARFHDMLDQRTRQAFRDLAREEEERLAPYLAVELTYLPLQGRYANIAMRPCLLGWELPVNVTPGVPDERVITLEDVLVSVGHHGRLRLRSARLSRDLHVTQNTQLNPLLAPNVCRFLVEVSRAFFRPMTVFDWGTLGTDMPFLPRVTRGDLVLRRARWRLRRADAPPGGAGRGHESLPAFARAVREWRELWKVPRRVQLTEADNCILLDLDSAPSLEELRLALIRLRDKSATLEEVLPGPGDGFVQDAQGERYTAEVVVPVVAGAEPVETRKTEAEPASSARALASRRDRLRTVGSDWLYVKLYAERPAHDTIITGEVAELSGDLTRRYGVGHPFFLRYVDPDHHLRLRFHVPQEGTRAGVLGDVAGWAGRLTASGLLKDYSFATYSREIERYGGPALIEHAESLFRHDSAAVTLLLRHLTGGKTTLDRVPLTVLSLEWVTRLMVPSFDERRSLAAGAAGNAGGTQYRVAGRPLWEALVGPGPDQTLMEEVADLWQGPATAYMRRLDEVTEAGELWSDRRQIIRSVLHMHCNRMGLTKADEAVAYGMWRRLLDRMAHSRDRPSPGGTR</sequence>
<dbReference type="InterPro" id="IPR023809">
    <property type="entry name" value="Thiopep_bacteriocin_synth_dom"/>
</dbReference>
<comment type="caution">
    <text evidence="3">The sequence shown here is derived from an EMBL/GenBank/DDBJ whole genome shotgun (WGS) entry which is preliminary data.</text>
</comment>
<feature type="domain" description="Thiopeptide-type bacteriocin biosynthesis" evidence="2">
    <location>
        <begin position="788"/>
        <end position="1041"/>
    </location>
</feature>
<dbReference type="EMBL" id="BAAAZR010000040">
    <property type="protein sequence ID" value="GAA3838156.1"/>
    <property type="molecule type" value="Genomic_DNA"/>
</dbReference>
<dbReference type="InterPro" id="IPR006827">
    <property type="entry name" value="Lant_deHydtase_N"/>
</dbReference>
<dbReference type="Proteomes" id="UP001500888">
    <property type="component" value="Unassembled WGS sequence"/>
</dbReference>
<organism evidence="3 4">
    <name type="scientific">Sphaerisporangium flaviroseum</name>
    <dbReference type="NCBI Taxonomy" id="509199"/>
    <lineage>
        <taxon>Bacteria</taxon>
        <taxon>Bacillati</taxon>
        <taxon>Actinomycetota</taxon>
        <taxon>Actinomycetes</taxon>
        <taxon>Streptosporangiales</taxon>
        <taxon>Streptosporangiaceae</taxon>
        <taxon>Sphaerisporangium</taxon>
    </lineage>
</organism>